<dbReference type="STRING" id="640635.SAMN04489806_0352"/>
<dbReference type="Proteomes" id="UP000199183">
    <property type="component" value="Unassembled WGS sequence"/>
</dbReference>
<proteinExistence type="predicted"/>
<protein>
    <submittedName>
        <fullName evidence="2">Uncharacterized protein</fullName>
    </submittedName>
</protein>
<evidence type="ECO:0000313" key="3">
    <source>
        <dbReference type="Proteomes" id="UP000199183"/>
    </source>
</evidence>
<sequence>MKTTISAVQGVRPSGFPQYVGSPGPVRAM</sequence>
<reference evidence="2 3" key="1">
    <citation type="submission" date="2016-10" db="EMBL/GenBank/DDBJ databases">
        <authorList>
            <person name="de Groot N.N."/>
        </authorList>
    </citation>
    <scope>NUCLEOTIDE SEQUENCE [LARGE SCALE GENOMIC DNA]</scope>
    <source>
        <strain evidence="2 3">DSM 21799</strain>
    </source>
</reference>
<evidence type="ECO:0000313" key="2">
    <source>
        <dbReference type="EMBL" id="SEB38633.1"/>
    </source>
</evidence>
<gene>
    <name evidence="2" type="ORF">SAMN04489806_0352</name>
</gene>
<dbReference type="AlphaFoldDB" id="A0A1H4IX74"/>
<feature type="region of interest" description="Disordered" evidence="1">
    <location>
        <begin position="1"/>
        <end position="29"/>
    </location>
</feature>
<accession>A0A1H4IX74</accession>
<evidence type="ECO:0000256" key="1">
    <source>
        <dbReference type="SAM" id="MobiDB-lite"/>
    </source>
</evidence>
<keyword evidence="3" id="KW-1185">Reference proteome</keyword>
<organism evidence="2 3">
    <name type="scientific">Paramicrobacterium humi</name>
    <dbReference type="NCBI Taxonomy" id="640635"/>
    <lineage>
        <taxon>Bacteria</taxon>
        <taxon>Bacillati</taxon>
        <taxon>Actinomycetota</taxon>
        <taxon>Actinomycetes</taxon>
        <taxon>Micrococcales</taxon>
        <taxon>Microbacteriaceae</taxon>
        <taxon>Paramicrobacterium</taxon>
    </lineage>
</organism>
<dbReference type="EMBL" id="FNRY01000001">
    <property type="protein sequence ID" value="SEB38633.1"/>
    <property type="molecule type" value="Genomic_DNA"/>
</dbReference>
<name>A0A1H4IX74_9MICO</name>